<evidence type="ECO:0000256" key="1">
    <source>
        <dbReference type="ARBA" id="ARBA00009275"/>
    </source>
</evidence>
<dbReference type="RefSeq" id="WP_284153809.1">
    <property type="nucleotide sequence ID" value="NZ_AP025516.1"/>
</dbReference>
<keyword evidence="3" id="KW-0378">Hydrolase</keyword>
<dbReference type="PANTHER" id="PTHR46124">
    <property type="entry name" value="D-AMINOACYL-TRNA DEACYLASE"/>
    <property type="match status" value="1"/>
</dbReference>
<evidence type="ECO:0000313" key="4">
    <source>
        <dbReference type="EMBL" id="BDD86735.1"/>
    </source>
</evidence>
<sequence length="275" mass="30163">MTPVLPAGIHLVDSHCHLDMGEYAADLSAVLERALAHGVTGIITIGIDRDSSLAALELARSHRCIRACVGVHPHHADQVGPRDLEDLAALIEGHRDLVVGFGEIGLDFAKRYASIANQHALFARQIQVAKELALPVIIHDRDAHEECLQILQDQGPLDHGGVMHCFSGDMELARRAIDLNLHLSLPGIVTFKNAVNLHDVAARLPLDRLLLETDGPFLAPVPFRGKRNEPLYLIHTAQAVARLRDQDLEEIARQTTDNCRQLFGYDFSRAGTPSP</sequence>
<evidence type="ECO:0000256" key="3">
    <source>
        <dbReference type="ARBA" id="ARBA00022801"/>
    </source>
</evidence>
<dbReference type="InterPro" id="IPR032466">
    <property type="entry name" value="Metal_Hydrolase"/>
</dbReference>
<dbReference type="Pfam" id="PF01026">
    <property type="entry name" value="TatD_DNase"/>
    <property type="match status" value="1"/>
</dbReference>
<dbReference type="Proteomes" id="UP000830055">
    <property type="component" value="Chromosome"/>
</dbReference>
<dbReference type="PANTHER" id="PTHR46124:SF2">
    <property type="entry name" value="D-AMINOACYL-TRNA DEACYLASE"/>
    <property type="match status" value="1"/>
</dbReference>
<gene>
    <name evidence="4" type="ORF">DPPLL_11000</name>
</gene>
<dbReference type="PIRSF" id="PIRSF005902">
    <property type="entry name" value="DNase_TatD"/>
    <property type="match status" value="1"/>
</dbReference>
<dbReference type="NCBIfam" id="TIGR00010">
    <property type="entry name" value="YchF/TatD family DNA exonuclease"/>
    <property type="match status" value="1"/>
</dbReference>
<proteinExistence type="inferred from homology"/>
<dbReference type="InterPro" id="IPR018228">
    <property type="entry name" value="DNase_TatD-rel_CS"/>
</dbReference>
<reference evidence="4 5" key="1">
    <citation type="submission" date="2022-01" db="EMBL/GenBank/DDBJ databases">
        <title>Desulfofustis limnae sp. nov., a novel mesophilic sulfate-reducing bacterium isolated from marsh soil.</title>
        <authorList>
            <person name="Watanabe M."/>
            <person name="Takahashi A."/>
            <person name="Kojima H."/>
            <person name="Fukui M."/>
        </authorList>
    </citation>
    <scope>NUCLEOTIDE SEQUENCE [LARGE SCALE GENOMIC DNA]</scope>
    <source>
        <strain evidence="4 5">PPLL</strain>
    </source>
</reference>
<accession>A0ABM7W789</accession>
<dbReference type="PROSITE" id="PS01091">
    <property type="entry name" value="TATD_3"/>
    <property type="match status" value="1"/>
</dbReference>
<evidence type="ECO:0000256" key="2">
    <source>
        <dbReference type="ARBA" id="ARBA00022723"/>
    </source>
</evidence>
<dbReference type="InterPro" id="IPR001130">
    <property type="entry name" value="TatD-like"/>
</dbReference>
<protein>
    <submittedName>
        <fullName evidence="4">Uncharacterized protein</fullName>
    </submittedName>
</protein>
<dbReference type="CDD" id="cd01310">
    <property type="entry name" value="TatD_DNAse"/>
    <property type="match status" value="1"/>
</dbReference>
<dbReference type="Gene3D" id="3.20.20.140">
    <property type="entry name" value="Metal-dependent hydrolases"/>
    <property type="match status" value="1"/>
</dbReference>
<dbReference type="PROSITE" id="PS01090">
    <property type="entry name" value="TATD_2"/>
    <property type="match status" value="1"/>
</dbReference>
<name>A0ABM7W789_9BACT</name>
<evidence type="ECO:0000313" key="5">
    <source>
        <dbReference type="Proteomes" id="UP000830055"/>
    </source>
</evidence>
<dbReference type="InterPro" id="IPR015991">
    <property type="entry name" value="TatD/YcfH-like"/>
</dbReference>
<keyword evidence="2" id="KW-0479">Metal-binding</keyword>
<organism evidence="4 5">
    <name type="scientific">Desulfofustis limnaeus</name>
    <dbReference type="NCBI Taxonomy" id="2740163"/>
    <lineage>
        <taxon>Bacteria</taxon>
        <taxon>Pseudomonadati</taxon>
        <taxon>Thermodesulfobacteriota</taxon>
        <taxon>Desulfobulbia</taxon>
        <taxon>Desulfobulbales</taxon>
        <taxon>Desulfocapsaceae</taxon>
        <taxon>Desulfofustis</taxon>
    </lineage>
</organism>
<comment type="similarity">
    <text evidence="1">Belongs to the metallo-dependent hydrolases superfamily. TatD-type hydrolase family.</text>
</comment>
<dbReference type="EMBL" id="AP025516">
    <property type="protein sequence ID" value="BDD86735.1"/>
    <property type="molecule type" value="Genomic_DNA"/>
</dbReference>
<dbReference type="SUPFAM" id="SSF51556">
    <property type="entry name" value="Metallo-dependent hydrolases"/>
    <property type="match status" value="1"/>
</dbReference>
<dbReference type="PROSITE" id="PS01137">
    <property type="entry name" value="TATD_1"/>
    <property type="match status" value="1"/>
</dbReference>
<keyword evidence="5" id="KW-1185">Reference proteome</keyword>